<sequence>MVGNGVHIYFNNRIMYSYSMDSVNYIYKLHYIELFNSINFFLRDENQNIFVTPDSDWLKSINIIIDSVMLIFGVSRKFQRKVLTLLA</sequence>
<protein>
    <submittedName>
        <fullName evidence="1">Uncharacterized protein</fullName>
    </submittedName>
</protein>
<organism evidence="1 2">
    <name type="scientific">Rhizophagus clarus</name>
    <dbReference type="NCBI Taxonomy" id="94130"/>
    <lineage>
        <taxon>Eukaryota</taxon>
        <taxon>Fungi</taxon>
        <taxon>Fungi incertae sedis</taxon>
        <taxon>Mucoromycota</taxon>
        <taxon>Glomeromycotina</taxon>
        <taxon>Glomeromycetes</taxon>
        <taxon>Glomerales</taxon>
        <taxon>Glomeraceae</taxon>
        <taxon>Rhizophagus</taxon>
    </lineage>
</organism>
<proteinExistence type="predicted"/>
<comment type="caution">
    <text evidence="1">The sequence shown here is derived from an EMBL/GenBank/DDBJ whole genome shotgun (WGS) entry which is preliminary data.</text>
</comment>
<reference evidence="1 2" key="1">
    <citation type="submission" date="2017-11" db="EMBL/GenBank/DDBJ databases">
        <title>The genome of Rhizophagus clarus HR1 reveals common genetic basis of auxotrophy among arbuscular mycorrhizal fungi.</title>
        <authorList>
            <person name="Kobayashi Y."/>
        </authorList>
    </citation>
    <scope>NUCLEOTIDE SEQUENCE [LARGE SCALE GENOMIC DNA]</scope>
    <source>
        <strain evidence="1 2">HR1</strain>
    </source>
</reference>
<gene>
    <name evidence="1" type="ORF">RclHR1_02560005</name>
</gene>
<name>A0A2Z6R0T5_9GLOM</name>
<evidence type="ECO:0000313" key="2">
    <source>
        <dbReference type="Proteomes" id="UP000247702"/>
    </source>
</evidence>
<dbReference type="AlphaFoldDB" id="A0A2Z6R0T5"/>
<keyword evidence="2" id="KW-1185">Reference proteome</keyword>
<dbReference type="Proteomes" id="UP000247702">
    <property type="component" value="Unassembled WGS sequence"/>
</dbReference>
<evidence type="ECO:0000313" key="1">
    <source>
        <dbReference type="EMBL" id="GBB95545.1"/>
    </source>
</evidence>
<dbReference type="EMBL" id="BEXD01001735">
    <property type="protein sequence ID" value="GBB95545.1"/>
    <property type="molecule type" value="Genomic_DNA"/>
</dbReference>
<accession>A0A2Z6R0T5</accession>